<evidence type="ECO:0000256" key="5">
    <source>
        <dbReference type="ARBA" id="ARBA00022827"/>
    </source>
</evidence>
<evidence type="ECO:0000256" key="7">
    <source>
        <dbReference type="ARBA" id="ARBA00023002"/>
    </source>
</evidence>
<protein>
    <submittedName>
        <fullName evidence="8">Lysine 6-monooxygenase</fullName>
    </submittedName>
</protein>
<keyword evidence="4" id="KW-0285">Flavoprotein</keyword>
<dbReference type="RefSeq" id="WP_213216294.1">
    <property type="nucleotide sequence ID" value="NZ_QTKU01000002.1"/>
</dbReference>
<evidence type="ECO:0000256" key="2">
    <source>
        <dbReference type="ARBA" id="ARBA00004924"/>
    </source>
</evidence>
<dbReference type="PRINTS" id="PR00368">
    <property type="entry name" value="FADPNR"/>
</dbReference>
<comment type="cofactor">
    <cofactor evidence="1">
        <name>FAD</name>
        <dbReference type="ChEBI" id="CHEBI:57692"/>
    </cofactor>
</comment>
<reference evidence="8" key="1">
    <citation type="submission" date="2018-08" db="EMBL/GenBank/DDBJ databases">
        <authorList>
            <person name="Jin W."/>
            <person name="Wang H."/>
            <person name="Yang Y."/>
            <person name="Li M."/>
            <person name="Liu J."/>
        </authorList>
    </citation>
    <scope>NUCLEOTIDE SEQUENCE</scope>
    <source>
        <strain evidence="8">AESS21</strain>
    </source>
</reference>
<gene>
    <name evidence="8" type="ORF">DYI23_11455</name>
</gene>
<comment type="caution">
    <text evidence="8">The sequence shown here is derived from an EMBL/GenBank/DDBJ whole genome shotgun (WGS) entry which is preliminary data.</text>
</comment>
<dbReference type="PANTHER" id="PTHR42802:SF1">
    <property type="entry name" value="L-ORNITHINE N(5)-MONOOXYGENASE"/>
    <property type="match status" value="1"/>
</dbReference>
<keyword evidence="6" id="KW-0521">NADP</keyword>
<dbReference type="Pfam" id="PF13434">
    <property type="entry name" value="Lys_Orn_oxgnase"/>
    <property type="match status" value="1"/>
</dbReference>
<reference evidence="8" key="2">
    <citation type="journal article" date="2021" name="Microorganisms">
        <title>Bacterial Dimethylsulfoniopropionate Biosynthesis in the East China Sea.</title>
        <authorList>
            <person name="Liu J."/>
            <person name="Zhang Y."/>
            <person name="Liu J."/>
            <person name="Zhong H."/>
            <person name="Williams B.T."/>
            <person name="Zheng Y."/>
            <person name="Curson A.R.J."/>
            <person name="Sun C."/>
            <person name="Sun H."/>
            <person name="Song D."/>
            <person name="Wagner Mackenzie B."/>
            <person name="Bermejo Martinez A."/>
            <person name="Todd J.D."/>
            <person name="Zhang X.H."/>
        </authorList>
    </citation>
    <scope>NUCLEOTIDE SEQUENCE</scope>
    <source>
        <strain evidence="8">AESS21</strain>
    </source>
</reference>
<proteinExistence type="inferred from homology"/>
<dbReference type="SUPFAM" id="SSF51905">
    <property type="entry name" value="FAD/NAD(P)-binding domain"/>
    <property type="match status" value="2"/>
</dbReference>
<dbReference type="GO" id="GO:0016491">
    <property type="term" value="F:oxidoreductase activity"/>
    <property type="evidence" value="ECO:0007669"/>
    <property type="project" value="UniProtKB-KW"/>
</dbReference>
<comment type="pathway">
    <text evidence="2">Siderophore biosynthesis.</text>
</comment>
<dbReference type="AlphaFoldDB" id="A0A944CF39"/>
<organism evidence="8 9">
    <name type="scientific">Roseibium polysiphoniae</name>
    <dbReference type="NCBI Taxonomy" id="2571221"/>
    <lineage>
        <taxon>Bacteria</taxon>
        <taxon>Pseudomonadati</taxon>
        <taxon>Pseudomonadota</taxon>
        <taxon>Alphaproteobacteria</taxon>
        <taxon>Hyphomicrobiales</taxon>
        <taxon>Stappiaceae</taxon>
        <taxon>Roseibium</taxon>
    </lineage>
</organism>
<dbReference type="InterPro" id="IPR036188">
    <property type="entry name" value="FAD/NAD-bd_sf"/>
</dbReference>
<evidence type="ECO:0000256" key="4">
    <source>
        <dbReference type="ARBA" id="ARBA00022630"/>
    </source>
</evidence>
<evidence type="ECO:0000313" key="9">
    <source>
        <dbReference type="Proteomes" id="UP000705379"/>
    </source>
</evidence>
<dbReference type="Proteomes" id="UP000705379">
    <property type="component" value="Unassembled WGS sequence"/>
</dbReference>
<evidence type="ECO:0000313" key="8">
    <source>
        <dbReference type="EMBL" id="MBS8260838.1"/>
    </source>
</evidence>
<dbReference type="Gene3D" id="3.50.50.60">
    <property type="entry name" value="FAD/NAD(P)-binding domain"/>
    <property type="match status" value="1"/>
</dbReference>
<evidence type="ECO:0000256" key="6">
    <source>
        <dbReference type="ARBA" id="ARBA00022857"/>
    </source>
</evidence>
<dbReference type="EMBL" id="QTKU01000002">
    <property type="protein sequence ID" value="MBS8260838.1"/>
    <property type="molecule type" value="Genomic_DNA"/>
</dbReference>
<dbReference type="PANTHER" id="PTHR42802">
    <property type="entry name" value="MONOOXYGENASE"/>
    <property type="match status" value="1"/>
</dbReference>
<comment type="similarity">
    <text evidence="3">Belongs to the lysine N(6)-hydroxylase/L-ornithine N(5)-oxygenase family.</text>
</comment>
<sequence length="451" mass="48791">MTTLAPVGSPNAPDAIKDLIGIGIGPFNLSVASLLDSMPKMNATFFDQKPEFVWHAGLMFPGSILQTSFLKDLVTPVLPTSPHSFVNYLVEQKRFYDFMAGRFTGVSRTEFSAYMAWVAHRLPSTRWDSGVREVSFDGETFQVELDNGLKSRARNLSVATGMKPNKPDWAAPHIGPTCFHAGDYLHRAASFSGKRVAVIGGGQTGAEIVLDLLTAPGRDPAQVSWVSNLPRFSPLEEGGFVDQVFTPGYVSTYQTLPQAGKRSEVAGQKLASDGLTPATIDALYEEIYRRKHLANAPDTVTLLPGRNVFALDRDATGYRIHTDVTACQTAETLGADVIILAIGAKPSLPEFMAPLRDRIDCDPAGIPHLSEDYRMTFNGPSENRIFGLNMGLASHGIVDPQMSLMAWRAGVIVNALAGSQVFDVEPDADIISWPRLDQPVATSLEQAAAAG</sequence>
<evidence type="ECO:0000256" key="3">
    <source>
        <dbReference type="ARBA" id="ARBA00007588"/>
    </source>
</evidence>
<evidence type="ECO:0000256" key="1">
    <source>
        <dbReference type="ARBA" id="ARBA00001974"/>
    </source>
</evidence>
<name>A0A944CF39_9HYPH</name>
<keyword evidence="5" id="KW-0274">FAD</keyword>
<dbReference type="InterPro" id="IPR025700">
    <property type="entry name" value="Lys/Orn_oxygenase"/>
</dbReference>
<accession>A0A944CF39</accession>
<keyword evidence="7" id="KW-0560">Oxidoreductase</keyword>